<dbReference type="Pfam" id="PF00403">
    <property type="entry name" value="HMA"/>
    <property type="match status" value="1"/>
</dbReference>
<evidence type="ECO:0000259" key="9">
    <source>
        <dbReference type="PROSITE" id="PS50846"/>
    </source>
</evidence>
<reference evidence="10 11" key="1">
    <citation type="submission" date="2020-10" db="EMBL/GenBank/DDBJ databases">
        <title>The Coptis chinensis genome and diversification of protoberbering-type alkaloids.</title>
        <authorList>
            <person name="Wang B."/>
            <person name="Shu S."/>
            <person name="Song C."/>
            <person name="Liu Y."/>
        </authorList>
    </citation>
    <scope>NUCLEOTIDE SEQUENCE [LARGE SCALE GENOMIC DNA]</scope>
    <source>
        <strain evidence="10">HL-2020</strain>
        <tissue evidence="10">Leaf</tissue>
    </source>
</reference>
<comment type="caution">
    <text evidence="10">The sequence shown here is derived from an EMBL/GenBank/DDBJ whole genome shotgun (WGS) entry which is preliminary data.</text>
</comment>
<evidence type="ECO:0000256" key="1">
    <source>
        <dbReference type="ARBA" id="ARBA00004141"/>
    </source>
</evidence>
<proteinExistence type="inferred from homology"/>
<organism evidence="10 11">
    <name type="scientific">Coptis chinensis</name>
    <dbReference type="NCBI Taxonomy" id="261450"/>
    <lineage>
        <taxon>Eukaryota</taxon>
        <taxon>Viridiplantae</taxon>
        <taxon>Streptophyta</taxon>
        <taxon>Embryophyta</taxon>
        <taxon>Tracheophyta</taxon>
        <taxon>Spermatophyta</taxon>
        <taxon>Magnoliopsida</taxon>
        <taxon>Ranunculales</taxon>
        <taxon>Ranunculaceae</taxon>
        <taxon>Coptidoideae</taxon>
        <taxon>Coptis</taxon>
    </lineage>
</organism>
<dbReference type="AlphaFoldDB" id="A0A835LTS7"/>
<feature type="transmembrane region" description="Helical" evidence="7">
    <location>
        <begin position="388"/>
        <end position="407"/>
    </location>
</feature>
<comment type="subcellular location">
    <subcellularLocation>
        <location evidence="1 7">Membrane</location>
        <topology evidence="1 7">Multi-pass membrane protein</topology>
    </subcellularLocation>
</comment>
<comment type="similarity">
    <text evidence="2 7">Belongs to the ferroportin (FP) (TC 2.A.100) family. SLC40A subfamily.</text>
</comment>
<feature type="region of interest" description="Disordered" evidence="8">
    <location>
        <begin position="1"/>
        <end position="22"/>
    </location>
</feature>
<dbReference type="InterPro" id="IPR006121">
    <property type="entry name" value="HMA_dom"/>
</dbReference>
<feature type="transmembrane region" description="Helical" evidence="7">
    <location>
        <begin position="56"/>
        <end position="78"/>
    </location>
</feature>
<dbReference type="InterPro" id="IPR036259">
    <property type="entry name" value="MFS_trans_sf"/>
</dbReference>
<keyword evidence="11" id="KW-1185">Reference proteome</keyword>
<dbReference type="CDD" id="cd00371">
    <property type="entry name" value="HMA"/>
    <property type="match status" value="1"/>
</dbReference>
<accession>A0A835LTS7</accession>
<comment type="function">
    <text evidence="7">May be involved in iron transport and iron homeostasis.</text>
</comment>
<dbReference type="InterPro" id="IPR036163">
    <property type="entry name" value="HMA_dom_sf"/>
</dbReference>
<evidence type="ECO:0000256" key="6">
    <source>
        <dbReference type="ARBA" id="ARBA00023136"/>
    </source>
</evidence>
<dbReference type="PROSITE" id="PS50846">
    <property type="entry name" value="HMA_2"/>
    <property type="match status" value="1"/>
</dbReference>
<dbReference type="GO" id="GO:0046872">
    <property type="term" value="F:metal ion binding"/>
    <property type="evidence" value="ECO:0007669"/>
    <property type="project" value="InterPro"/>
</dbReference>
<gene>
    <name evidence="10" type="ORF">IFM89_036544</name>
</gene>
<feature type="transmembrane region" description="Helical" evidence="7">
    <location>
        <begin position="123"/>
        <end position="147"/>
    </location>
</feature>
<dbReference type="Proteomes" id="UP000631114">
    <property type="component" value="Unassembled WGS sequence"/>
</dbReference>
<dbReference type="EMBL" id="JADFTS010000007">
    <property type="protein sequence ID" value="KAF9599246.1"/>
    <property type="molecule type" value="Genomic_DNA"/>
</dbReference>
<evidence type="ECO:0000256" key="4">
    <source>
        <dbReference type="ARBA" id="ARBA00022692"/>
    </source>
</evidence>
<dbReference type="SUPFAM" id="SSF103473">
    <property type="entry name" value="MFS general substrate transporter"/>
    <property type="match status" value="1"/>
</dbReference>
<keyword evidence="6 7" id="KW-0472">Membrane</keyword>
<sequence length="527" mass="59152">MRQPLLLGDSSSQQQQKQPEHLQEKTSYSTLIKYLMWEFSVALYMINVWPDSLLFTALYGVVEAASTALFGPIVGRWVDRFTYVQVLRMWLFTQNLSFIVAGGTVTVLLVYSSLRFTSFPAFMSLIILTNISGAVGVLSTLAGTILVEREWIVVISSGKSPETLTEMNSVIRRIDLACNLFAPVVSGFIISFVSLKDSAITFTVWNLVSVSLIYWLLISVYNGIPTLSENNEKRKARHSQNDTVKSSSSLEGNKKFLSHDETDLESGQKCNWKEKLVEQFLRVPYVESWTVYLQQDVVLPGIALAILYFTVLSFGSLMTATLEWEGTPAFVIGSMRGVSATIGIAATLLYPILHSRISTLRTGLWSIWMQWTFLLVCVASIWVRNSRLSAWLLMGGVATSRLGLWMFDLSVMQQMQDLVPDSDRCIVGGVQNSLQSMFDLLTYVMGIIISNPQVVELKVGMHCEQCIKKIMKTIKKIEDIETYDLDVKLNKITVTGNVTSEEVIRVLQKIGKTASNWEEIQSLSDLQ</sequence>
<evidence type="ECO:0000256" key="7">
    <source>
        <dbReference type="RuleBase" id="RU365065"/>
    </source>
</evidence>
<dbReference type="InterPro" id="IPR009716">
    <property type="entry name" value="Ferroportin-1"/>
</dbReference>
<name>A0A835LTS7_9MAGN</name>
<keyword evidence="3 7" id="KW-0813">Transport</keyword>
<dbReference type="GO" id="GO:0016020">
    <property type="term" value="C:membrane"/>
    <property type="evidence" value="ECO:0007669"/>
    <property type="project" value="UniProtKB-SubCell"/>
</dbReference>
<feature type="transmembrane region" description="Helical" evidence="7">
    <location>
        <begin position="297"/>
        <end position="317"/>
    </location>
</feature>
<dbReference type="Pfam" id="PF06963">
    <property type="entry name" value="FPN1"/>
    <property type="match status" value="1"/>
</dbReference>
<comment type="caution">
    <text evidence="7">Lacks conserved residue(s) required for the propagation of feature annotation.</text>
</comment>
<feature type="region of interest" description="Disordered" evidence="8">
    <location>
        <begin position="231"/>
        <end position="251"/>
    </location>
</feature>
<feature type="transmembrane region" description="Helical" evidence="7">
    <location>
        <begin position="176"/>
        <end position="195"/>
    </location>
</feature>
<evidence type="ECO:0000256" key="5">
    <source>
        <dbReference type="ARBA" id="ARBA00022989"/>
    </source>
</evidence>
<evidence type="ECO:0000256" key="8">
    <source>
        <dbReference type="SAM" id="MobiDB-lite"/>
    </source>
</evidence>
<evidence type="ECO:0000313" key="11">
    <source>
        <dbReference type="Proteomes" id="UP000631114"/>
    </source>
</evidence>
<dbReference type="Gene3D" id="3.30.70.100">
    <property type="match status" value="1"/>
</dbReference>
<feature type="transmembrane region" description="Helical" evidence="7">
    <location>
        <begin position="207"/>
        <end position="227"/>
    </location>
</feature>
<evidence type="ECO:0000313" key="10">
    <source>
        <dbReference type="EMBL" id="KAF9599246.1"/>
    </source>
</evidence>
<feature type="transmembrane region" description="Helical" evidence="7">
    <location>
        <begin position="90"/>
        <end position="111"/>
    </location>
</feature>
<keyword evidence="7" id="KW-0406">Ion transport</keyword>
<dbReference type="CDD" id="cd17480">
    <property type="entry name" value="MFS_SLC40A1_like"/>
    <property type="match status" value="1"/>
</dbReference>
<dbReference type="GO" id="GO:0005381">
    <property type="term" value="F:iron ion transmembrane transporter activity"/>
    <property type="evidence" value="ECO:0007669"/>
    <property type="project" value="UniProtKB-UniRule"/>
</dbReference>
<keyword evidence="5 7" id="KW-1133">Transmembrane helix</keyword>
<feature type="transmembrane region" description="Helical" evidence="7">
    <location>
        <begin position="362"/>
        <end position="382"/>
    </location>
</feature>
<feature type="compositionally biased region" description="Polar residues" evidence="8">
    <location>
        <begin position="241"/>
        <end position="251"/>
    </location>
</feature>
<dbReference type="PANTHER" id="PTHR11660:SF57">
    <property type="entry name" value="SOLUTE CARRIER FAMILY 40 MEMBER"/>
    <property type="match status" value="1"/>
</dbReference>
<feature type="transmembrane region" description="Helical" evidence="7">
    <location>
        <begin position="329"/>
        <end position="350"/>
    </location>
</feature>
<evidence type="ECO:0000256" key="2">
    <source>
        <dbReference type="ARBA" id="ARBA00006279"/>
    </source>
</evidence>
<dbReference type="PANTHER" id="PTHR11660">
    <property type="entry name" value="SOLUTE CARRIER FAMILY 40 MEMBER"/>
    <property type="match status" value="1"/>
</dbReference>
<dbReference type="Gene3D" id="1.20.1250.20">
    <property type="entry name" value="MFS general substrate transporter like domains"/>
    <property type="match status" value="1"/>
</dbReference>
<protein>
    <recommendedName>
        <fullName evidence="7">Solute carrier family 40 member</fullName>
    </recommendedName>
</protein>
<keyword evidence="4 7" id="KW-0812">Transmembrane</keyword>
<evidence type="ECO:0000256" key="3">
    <source>
        <dbReference type="ARBA" id="ARBA00022448"/>
    </source>
</evidence>
<feature type="domain" description="HMA" evidence="9">
    <location>
        <begin position="452"/>
        <end position="515"/>
    </location>
</feature>
<dbReference type="OrthoDB" id="648861at2759"/>
<dbReference type="SUPFAM" id="SSF55008">
    <property type="entry name" value="HMA, heavy metal-associated domain"/>
    <property type="match status" value="1"/>
</dbReference>